<evidence type="ECO:0000256" key="1">
    <source>
        <dbReference type="SAM" id="Coils"/>
    </source>
</evidence>
<dbReference type="AlphaFoldDB" id="A0ABD2PFY5"/>
<reference evidence="2 3" key="1">
    <citation type="journal article" date="2021" name="BMC Biol.">
        <title>Horizontally acquired antibacterial genes associated with adaptive radiation of ladybird beetles.</title>
        <authorList>
            <person name="Li H.S."/>
            <person name="Tang X.F."/>
            <person name="Huang Y.H."/>
            <person name="Xu Z.Y."/>
            <person name="Chen M.L."/>
            <person name="Du X.Y."/>
            <person name="Qiu B.Y."/>
            <person name="Chen P.T."/>
            <person name="Zhang W."/>
            <person name="Slipinski A."/>
            <person name="Escalona H.E."/>
            <person name="Waterhouse R.M."/>
            <person name="Zwick A."/>
            <person name="Pang H."/>
        </authorList>
    </citation>
    <scope>NUCLEOTIDE SEQUENCE [LARGE SCALE GENOMIC DNA]</scope>
    <source>
        <strain evidence="2">SYSU2018</strain>
    </source>
</reference>
<evidence type="ECO:0000313" key="3">
    <source>
        <dbReference type="Proteomes" id="UP001516400"/>
    </source>
</evidence>
<keyword evidence="1" id="KW-0175">Coiled coil</keyword>
<feature type="coiled-coil region" evidence="1">
    <location>
        <begin position="23"/>
        <end position="71"/>
    </location>
</feature>
<name>A0ABD2PFY5_9CUCU</name>
<proteinExistence type="predicted"/>
<gene>
    <name evidence="2" type="ORF">HHI36_023158</name>
</gene>
<dbReference type="Proteomes" id="UP001516400">
    <property type="component" value="Unassembled WGS sequence"/>
</dbReference>
<protein>
    <submittedName>
        <fullName evidence="2">Uncharacterized protein</fullName>
    </submittedName>
</protein>
<dbReference type="EMBL" id="JABFTP020000186">
    <property type="protein sequence ID" value="KAL3289763.1"/>
    <property type="molecule type" value="Genomic_DNA"/>
</dbReference>
<keyword evidence="3" id="KW-1185">Reference proteome</keyword>
<feature type="non-terminal residue" evidence="2">
    <location>
        <position position="102"/>
    </location>
</feature>
<evidence type="ECO:0000313" key="2">
    <source>
        <dbReference type="EMBL" id="KAL3289763.1"/>
    </source>
</evidence>
<comment type="caution">
    <text evidence="2">The sequence shown here is derived from an EMBL/GenBank/DDBJ whole genome shotgun (WGS) entry which is preliminary data.</text>
</comment>
<accession>A0ABD2PFY5</accession>
<sequence>MTSSTELMFKKVMDKIGNLEEPISFNNEIMEKMKESLDDLRKENRNIKKEQERQRLEIKQLHDEIAEIKGKTIETQNIQKGIDAHFLWDILISTFPRRLKIR</sequence>
<organism evidence="2 3">
    <name type="scientific">Cryptolaemus montrouzieri</name>
    <dbReference type="NCBI Taxonomy" id="559131"/>
    <lineage>
        <taxon>Eukaryota</taxon>
        <taxon>Metazoa</taxon>
        <taxon>Ecdysozoa</taxon>
        <taxon>Arthropoda</taxon>
        <taxon>Hexapoda</taxon>
        <taxon>Insecta</taxon>
        <taxon>Pterygota</taxon>
        <taxon>Neoptera</taxon>
        <taxon>Endopterygota</taxon>
        <taxon>Coleoptera</taxon>
        <taxon>Polyphaga</taxon>
        <taxon>Cucujiformia</taxon>
        <taxon>Coccinelloidea</taxon>
        <taxon>Coccinellidae</taxon>
        <taxon>Scymninae</taxon>
        <taxon>Scymnini</taxon>
        <taxon>Cryptolaemus</taxon>
    </lineage>
</organism>